<dbReference type="GO" id="GO:0004497">
    <property type="term" value="F:monooxygenase activity"/>
    <property type="evidence" value="ECO:0007669"/>
    <property type="project" value="UniProtKB-KW"/>
</dbReference>
<sequence length="422" mass="47546">MSFSPAAAFRSVLASPILLRERWQSGIVYNPLSASMAEDPYPVYAALRARDPVHRSLLVNGRVLTRHADIDVILRDHRRFSNDPRQGTLSARQQRRLPAPEEFTLIFLDPPDHTRLRALVNRAFTRGAVAAIEVRVRATLKSLLDDIADPFGFDLMTAIAQPLPVIVIAEMLGVPPEDRERFKLWSARRARLLEPTIGRRERRLGAATMIPFDAYFREIIAERRKTPRDDIVSSLARVEEKGERLSEREMLNMLRLLLIAGNETTTNLIGNGMLALLRNPDQLQRLRDDPSLIPGAVDELLRFDSPVQANFRHVLADCEVNGFPLRRRDNLLLLLGSANRDPDAFEDPDRLDVGRGASSHLSLGRGIHHCLGAVLARLEGRIVLEMLLERFASIGLLDDWPRFRTGIVFRGLCSLPLRCVPA</sequence>
<dbReference type="PANTHER" id="PTHR46696:SF1">
    <property type="entry name" value="CYTOCHROME P450 YJIB-RELATED"/>
    <property type="match status" value="1"/>
</dbReference>
<comment type="similarity">
    <text evidence="1">Belongs to the cytochrome P450 family.</text>
</comment>
<dbReference type="FunFam" id="1.10.630.10:FF:000018">
    <property type="entry name" value="Cytochrome P450 monooxygenase"/>
    <property type="match status" value="1"/>
</dbReference>
<evidence type="ECO:0000256" key="7">
    <source>
        <dbReference type="ARBA" id="ARBA00043906"/>
    </source>
</evidence>
<keyword evidence="5" id="KW-0408">Iron</keyword>
<dbReference type="PRINTS" id="PR00359">
    <property type="entry name" value="BP450"/>
</dbReference>
<evidence type="ECO:0000256" key="2">
    <source>
        <dbReference type="ARBA" id="ARBA00022617"/>
    </source>
</evidence>
<keyword evidence="3" id="KW-0479">Metal-binding</keyword>
<proteinExistence type="inferred from homology"/>
<gene>
    <name evidence="8" type="ORF">F4Y60_00515</name>
</gene>
<dbReference type="CDD" id="cd20625">
    <property type="entry name" value="CYP164-like"/>
    <property type="match status" value="1"/>
</dbReference>
<keyword evidence="6" id="KW-0503">Monooxygenase</keyword>
<dbReference type="InterPro" id="IPR036396">
    <property type="entry name" value="Cyt_P450_sf"/>
</dbReference>
<dbReference type="GO" id="GO:0005506">
    <property type="term" value="F:iron ion binding"/>
    <property type="evidence" value="ECO:0007669"/>
    <property type="project" value="InterPro"/>
</dbReference>
<dbReference type="AlphaFoldDB" id="A0A6B0XXP8"/>
<dbReference type="Pfam" id="PF00067">
    <property type="entry name" value="p450"/>
    <property type="match status" value="1"/>
</dbReference>
<comment type="caution">
    <text evidence="8">The sequence shown here is derived from an EMBL/GenBank/DDBJ whole genome shotgun (WGS) entry which is preliminary data.</text>
</comment>
<reference evidence="8" key="1">
    <citation type="submission" date="2019-09" db="EMBL/GenBank/DDBJ databases">
        <title>Characterisation of the sponge microbiome using genome-centric metagenomics.</title>
        <authorList>
            <person name="Engelberts J.P."/>
            <person name="Robbins S.J."/>
            <person name="De Goeij J.M."/>
            <person name="Aranda M."/>
            <person name="Bell S.C."/>
            <person name="Webster N.S."/>
        </authorList>
    </citation>
    <scope>NUCLEOTIDE SEQUENCE</scope>
    <source>
        <strain evidence="8">SB0664_bin_43</strain>
    </source>
</reference>
<dbReference type="InterPro" id="IPR002397">
    <property type="entry name" value="Cyt_P450_B"/>
</dbReference>
<dbReference type="Gene3D" id="1.10.630.10">
    <property type="entry name" value="Cytochrome P450"/>
    <property type="match status" value="1"/>
</dbReference>
<organism evidence="8">
    <name type="scientific">Boseongicola sp. SB0664_bin_43</name>
    <dbReference type="NCBI Taxonomy" id="2604844"/>
    <lineage>
        <taxon>Bacteria</taxon>
        <taxon>Pseudomonadati</taxon>
        <taxon>Pseudomonadota</taxon>
        <taxon>Alphaproteobacteria</taxon>
        <taxon>Rhodobacterales</taxon>
        <taxon>Paracoccaceae</taxon>
        <taxon>Boseongicola</taxon>
    </lineage>
</organism>
<evidence type="ECO:0000256" key="4">
    <source>
        <dbReference type="ARBA" id="ARBA00023002"/>
    </source>
</evidence>
<evidence type="ECO:0000256" key="1">
    <source>
        <dbReference type="ARBA" id="ARBA00010617"/>
    </source>
</evidence>
<evidence type="ECO:0000313" key="8">
    <source>
        <dbReference type="EMBL" id="MXY32583.1"/>
    </source>
</evidence>
<keyword evidence="4" id="KW-0560">Oxidoreductase</keyword>
<name>A0A6B0XXP8_9RHOB</name>
<dbReference type="EMBL" id="VXRY01000021">
    <property type="protein sequence ID" value="MXY32583.1"/>
    <property type="molecule type" value="Genomic_DNA"/>
</dbReference>
<keyword evidence="2" id="KW-0349">Heme</keyword>
<protein>
    <submittedName>
        <fullName evidence="8">Cytochrome P450</fullName>
    </submittedName>
</protein>
<dbReference type="PANTHER" id="PTHR46696">
    <property type="entry name" value="P450, PUTATIVE (EUROFUNG)-RELATED"/>
    <property type="match status" value="1"/>
</dbReference>
<dbReference type="GO" id="GO:0016705">
    <property type="term" value="F:oxidoreductase activity, acting on paired donors, with incorporation or reduction of molecular oxygen"/>
    <property type="evidence" value="ECO:0007669"/>
    <property type="project" value="InterPro"/>
</dbReference>
<dbReference type="InterPro" id="IPR001128">
    <property type="entry name" value="Cyt_P450"/>
</dbReference>
<evidence type="ECO:0000256" key="5">
    <source>
        <dbReference type="ARBA" id="ARBA00023004"/>
    </source>
</evidence>
<accession>A0A6B0XXP8</accession>
<evidence type="ECO:0000256" key="6">
    <source>
        <dbReference type="ARBA" id="ARBA00023033"/>
    </source>
</evidence>
<dbReference type="GO" id="GO:0020037">
    <property type="term" value="F:heme binding"/>
    <property type="evidence" value="ECO:0007669"/>
    <property type="project" value="InterPro"/>
</dbReference>
<dbReference type="SUPFAM" id="SSF48264">
    <property type="entry name" value="Cytochrome P450"/>
    <property type="match status" value="1"/>
</dbReference>
<comment type="function">
    <text evidence="7">Cytochromes P450 are a group of heme-thiolate monooxygenases. They oxidize a variety of structurally unrelated compounds, including steroids, fatty acids, and xenobiotics.</text>
</comment>
<evidence type="ECO:0000256" key="3">
    <source>
        <dbReference type="ARBA" id="ARBA00022723"/>
    </source>
</evidence>